<protein>
    <recommendedName>
        <fullName evidence="8">Peptidase S8/S53 domain-containing protein</fullName>
    </recommendedName>
</protein>
<organism evidence="9 10">
    <name type="scientific">Roseateles chitinivorans</name>
    <dbReference type="NCBI Taxonomy" id="2917965"/>
    <lineage>
        <taxon>Bacteria</taxon>
        <taxon>Pseudomonadati</taxon>
        <taxon>Pseudomonadota</taxon>
        <taxon>Betaproteobacteria</taxon>
        <taxon>Burkholderiales</taxon>
        <taxon>Sphaerotilaceae</taxon>
        <taxon>Roseateles</taxon>
    </lineage>
</organism>
<gene>
    <name evidence="9" type="ORF">CS062_12240</name>
</gene>
<dbReference type="GO" id="GO:0006508">
    <property type="term" value="P:proteolysis"/>
    <property type="evidence" value="ECO:0007669"/>
    <property type="project" value="UniProtKB-KW"/>
</dbReference>
<evidence type="ECO:0000256" key="2">
    <source>
        <dbReference type="ARBA" id="ARBA00022670"/>
    </source>
</evidence>
<evidence type="ECO:0000313" key="10">
    <source>
        <dbReference type="Proteomes" id="UP000231501"/>
    </source>
</evidence>
<evidence type="ECO:0000256" key="1">
    <source>
        <dbReference type="ARBA" id="ARBA00011073"/>
    </source>
</evidence>
<keyword evidence="10" id="KW-1185">Reference proteome</keyword>
<sequence length="470" mass="48077">MSLKLLPILGLAAALITALPVSAQVRLPGLPGLPGGGRPSGSELLRRTEALLTSTSQTLAPADPLRWRERLADQLLKRHPDQLQRNAVDELVFIGEVLALPSSEAARQRLLAMDGWELVEETRLDGLDLAWLRLRAPARTSPAALGARIAQLRAEDPDGSYDYHHVYLDAGEATPLDGAPPSSGRGAAAAQPASPSAGIGAGATARGGTEGGTTGERRVGMIDSGVDAAHPALRQVGLTRQGCAGQARPAAHGTAVASLLVGDSDVGFRGALPRGRLFAMDVYCEGGSQAGGGVQAIAEGFAWLARMRVGVVNISLVGPPNALLRRVVEAAQDKGLLIVAPVGNDGPSAPPLYPAAWPGVIAVTGVDARRRVLVEAGRGPHVAFAAPGSDMVAAEAGGRGYLAVRGTSFAAPLVAGLLAARLSSPDRVASSAVFNALARDAIDLGSPGRDDVYGIGLVGASLRVSAGDLR</sequence>
<dbReference type="CDD" id="cd05561">
    <property type="entry name" value="Peptidases_S8_4"/>
    <property type="match status" value="1"/>
</dbReference>
<evidence type="ECO:0000256" key="3">
    <source>
        <dbReference type="ARBA" id="ARBA00022801"/>
    </source>
</evidence>
<dbReference type="PROSITE" id="PS00136">
    <property type="entry name" value="SUBTILASE_ASP"/>
    <property type="match status" value="1"/>
</dbReference>
<feature type="active site" description="Charge relay system" evidence="5">
    <location>
        <position position="252"/>
    </location>
</feature>
<evidence type="ECO:0000259" key="8">
    <source>
        <dbReference type="Pfam" id="PF00082"/>
    </source>
</evidence>
<dbReference type="EMBL" id="PEOG01000029">
    <property type="protein sequence ID" value="PIM52878.1"/>
    <property type="molecule type" value="Genomic_DNA"/>
</dbReference>
<dbReference type="PROSITE" id="PS51892">
    <property type="entry name" value="SUBTILASE"/>
    <property type="match status" value="1"/>
</dbReference>
<dbReference type="OrthoDB" id="5405281at2"/>
<dbReference type="Proteomes" id="UP000231501">
    <property type="component" value="Unassembled WGS sequence"/>
</dbReference>
<evidence type="ECO:0000256" key="5">
    <source>
        <dbReference type="PROSITE-ProRule" id="PRU01240"/>
    </source>
</evidence>
<dbReference type="InterPro" id="IPR036852">
    <property type="entry name" value="Peptidase_S8/S53_dom_sf"/>
</dbReference>
<dbReference type="PANTHER" id="PTHR43806">
    <property type="entry name" value="PEPTIDASE S8"/>
    <property type="match status" value="1"/>
</dbReference>
<dbReference type="RefSeq" id="WP_099861918.1">
    <property type="nucleotide sequence ID" value="NZ_PEOG01000029.1"/>
</dbReference>
<dbReference type="PRINTS" id="PR00723">
    <property type="entry name" value="SUBTILISIN"/>
</dbReference>
<accession>A0A2G9C8X5</accession>
<dbReference type="InterPro" id="IPR015500">
    <property type="entry name" value="Peptidase_S8_subtilisin-rel"/>
</dbReference>
<feature type="active site" description="Charge relay system" evidence="5">
    <location>
        <position position="223"/>
    </location>
</feature>
<reference evidence="9 10" key="1">
    <citation type="submission" date="2017-11" db="EMBL/GenBank/DDBJ databases">
        <title>Draft genome sequence of Mitsuaria sp. HWN-4.</title>
        <authorList>
            <person name="Gundlapally S.R."/>
        </authorList>
    </citation>
    <scope>NUCLEOTIDE SEQUENCE [LARGE SCALE GENOMIC DNA]</scope>
    <source>
        <strain evidence="9 10">HWN-4</strain>
    </source>
</reference>
<feature type="domain" description="Peptidase S8/S53" evidence="8">
    <location>
        <begin position="219"/>
        <end position="456"/>
    </location>
</feature>
<dbReference type="GO" id="GO:0004252">
    <property type="term" value="F:serine-type endopeptidase activity"/>
    <property type="evidence" value="ECO:0007669"/>
    <property type="project" value="UniProtKB-UniRule"/>
</dbReference>
<feature type="region of interest" description="Disordered" evidence="7">
    <location>
        <begin position="172"/>
        <end position="218"/>
    </location>
</feature>
<evidence type="ECO:0000256" key="7">
    <source>
        <dbReference type="SAM" id="MobiDB-lite"/>
    </source>
</evidence>
<keyword evidence="3 5" id="KW-0378">Hydrolase</keyword>
<evidence type="ECO:0000256" key="6">
    <source>
        <dbReference type="RuleBase" id="RU003355"/>
    </source>
</evidence>
<dbReference type="InterPro" id="IPR050131">
    <property type="entry name" value="Peptidase_S8_subtilisin-like"/>
</dbReference>
<dbReference type="PROSITE" id="PS00138">
    <property type="entry name" value="SUBTILASE_SER"/>
    <property type="match status" value="1"/>
</dbReference>
<proteinExistence type="inferred from homology"/>
<keyword evidence="2 5" id="KW-0645">Protease</keyword>
<dbReference type="PANTHER" id="PTHR43806:SF11">
    <property type="entry name" value="CEREVISIN-RELATED"/>
    <property type="match status" value="1"/>
</dbReference>
<evidence type="ECO:0000256" key="4">
    <source>
        <dbReference type="ARBA" id="ARBA00022825"/>
    </source>
</evidence>
<dbReference type="InterPro" id="IPR023827">
    <property type="entry name" value="Peptidase_S8_Asp-AS"/>
</dbReference>
<dbReference type="SUPFAM" id="SSF52743">
    <property type="entry name" value="Subtilisin-like"/>
    <property type="match status" value="1"/>
</dbReference>
<comment type="caution">
    <text evidence="9">The sequence shown here is derived from an EMBL/GenBank/DDBJ whole genome shotgun (WGS) entry which is preliminary data.</text>
</comment>
<comment type="similarity">
    <text evidence="1 5 6">Belongs to the peptidase S8 family.</text>
</comment>
<keyword evidence="4 5" id="KW-0720">Serine protease</keyword>
<dbReference type="Gene3D" id="3.40.50.200">
    <property type="entry name" value="Peptidase S8/S53 domain"/>
    <property type="match status" value="1"/>
</dbReference>
<dbReference type="Pfam" id="PF00082">
    <property type="entry name" value="Peptidase_S8"/>
    <property type="match status" value="1"/>
</dbReference>
<feature type="compositionally biased region" description="Low complexity" evidence="7">
    <location>
        <begin position="179"/>
        <end position="207"/>
    </location>
</feature>
<dbReference type="InterPro" id="IPR000209">
    <property type="entry name" value="Peptidase_S8/S53_dom"/>
</dbReference>
<evidence type="ECO:0000313" key="9">
    <source>
        <dbReference type="EMBL" id="PIM52878.1"/>
    </source>
</evidence>
<dbReference type="InterPro" id="IPR023828">
    <property type="entry name" value="Peptidase_S8_Ser-AS"/>
</dbReference>
<name>A0A2G9C8X5_9BURK</name>
<dbReference type="AlphaFoldDB" id="A0A2G9C8X5"/>
<feature type="active site" description="Charge relay system" evidence="5">
    <location>
        <position position="408"/>
    </location>
</feature>